<dbReference type="Proteomes" id="UP000295777">
    <property type="component" value="Unassembled WGS sequence"/>
</dbReference>
<keyword evidence="1" id="KW-0175">Coiled coil</keyword>
<feature type="coiled-coil region" evidence="1">
    <location>
        <begin position="163"/>
        <end position="190"/>
    </location>
</feature>
<dbReference type="InterPro" id="IPR003399">
    <property type="entry name" value="Mce/MlaD"/>
</dbReference>
<evidence type="ECO:0000313" key="4">
    <source>
        <dbReference type="EMBL" id="TCK05318.1"/>
    </source>
</evidence>
<evidence type="ECO:0000313" key="5">
    <source>
        <dbReference type="EMBL" id="TCK05328.1"/>
    </source>
</evidence>
<evidence type="ECO:0000256" key="1">
    <source>
        <dbReference type="SAM" id="Coils"/>
    </source>
</evidence>
<evidence type="ECO:0000256" key="2">
    <source>
        <dbReference type="SAM" id="Phobius"/>
    </source>
</evidence>
<accession>A0A4R1GBZ0</accession>
<keyword evidence="2" id="KW-0472">Membrane</keyword>
<dbReference type="RefSeq" id="WP_132525937.1">
    <property type="nucleotide sequence ID" value="NZ_SMFV01000002.1"/>
</dbReference>
<dbReference type="InterPro" id="IPR052336">
    <property type="entry name" value="MlaD_Phospholipid_Transporter"/>
</dbReference>
<evidence type="ECO:0000313" key="6">
    <source>
        <dbReference type="Proteomes" id="UP000295777"/>
    </source>
</evidence>
<protein>
    <submittedName>
        <fullName evidence="5">Phospholipid/cholesterol/gamma-HCH transport system substrate-binding protein</fullName>
    </submittedName>
</protein>
<keyword evidence="2" id="KW-0812">Transmembrane</keyword>
<sequence>MGKLTLEAKVGAFVILSFIGIGVIATTLEPLKFRGERADQRYFLTFKNVAGLEKDAPVRIAGVTVGKVSSVNMKDGKAIVEIVFFKPVKLYANAKARIETMGLMGEKYIELDPGSPEAPELPPGSKLENTQASVSMDEVMTSLNELIAKFNGALLTPDGKNRLAILMERITQLSESVDRAVNNINSLIEENRKSIGEIVKNLLALSSVLKEELPQVMDNVNTLTSQLSEIALENREDIRKTVINLKLLAERVPKIVERIDGLVIGVERLLNEQNLQNIDEAVENMKEISAELRELLAKVNKGEGTVGKLFNDEELYNSLSKTAKTLGKLADKFEETRTYIGFRGDVNLRTGDSRGVFSLKIVPSADHYYLLEVVGDSQGKLDRKTYYINYGSSVEKREELETDYRTEFTLQYARVFEDRWIHPGGKFVLRGGLKESTGGVGLDYLYSDRLTFFSDLWDTGRKDKNGEDIEPHLRVGIKYRLGDNWFIYGGGDELLYSKWRGFFVGAGVMFGDDDIKYLLGSLPGGIK</sequence>
<name>A0A4R1GBZ0_9BACT</name>
<dbReference type="Gene3D" id="1.10.287.950">
    <property type="entry name" value="Methyl-accepting chemotaxis protein"/>
    <property type="match status" value="1"/>
</dbReference>
<keyword evidence="2" id="KW-1133">Transmembrane helix</keyword>
<dbReference type="Pfam" id="PF02470">
    <property type="entry name" value="MlaD"/>
    <property type="match status" value="1"/>
</dbReference>
<reference evidence="5 6" key="1">
    <citation type="submission" date="2019-03" db="EMBL/GenBank/DDBJ databases">
        <title>Genomic Encyclopedia of Archaeal and Bacterial Type Strains, Phase II (KMG-II): from individual species to whole genera.</title>
        <authorList>
            <person name="Goeker M."/>
        </authorList>
    </citation>
    <scope>NUCLEOTIDE SEQUENCE [LARGE SCALE GENOMIC DNA]</scope>
    <source>
        <strain evidence="5 6">DSM 24425</strain>
    </source>
</reference>
<dbReference type="OrthoDB" id="9788420at2"/>
<dbReference type="EMBL" id="SMFV01000002">
    <property type="protein sequence ID" value="TCK05318.1"/>
    <property type="molecule type" value="Genomic_DNA"/>
</dbReference>
<dbReference type="AlphaFoldDB" id="A0A4R1GBZ0"/>
<dbReference type="PANTHER" id="PTHR33371">
    <property type="entry name" value="INTERMEMBRANE PHOSPHOLIPID TRANSPORT SYSTEM BINDING PROTEIN MLAD-RELATED"/>
    <property type="match status" value="1"/>
</dbReference>
<gene>
    <name evidence="4" type="ORF">CLV27_0745</name>
    <name evidence="5" type="ORF">CLV27_0755</name>
</gene>
<feature type="transmembrane region" description="Helical" evidence="2">
    <location>
        <begin position="12"/>
        <end position="31"/>
    </location>
</feature>
<dbReference type="PANTHER" id="PTHR33371:SF4">
    <property type="entry name" value="INTERMEMBRANE PHOSPHOLIPID TRANSPORT SYSTEM BINDING PROTEIN MLAD"/>
    <property type="match status" value="1"/>
</dbReference>
<keyword evidence="6" id="KW-1185">Reference proteome</keyword>
<dbReference type="EMBL" id="SMFV01000002">
    <property type="protein sequence ID" value="TCK05328.1"/>
    <property type="molecule type" value="Genomic_DNA"/>
</dbReference>
<feature type="coiled-coil region" evidence="1">
    <location>
        <begin position="271"/>
        <end position="298"/>
    </location>
</feature>
<feature type="domain" description="Mce/MlaD" evidence="3">
    <location>
        <begin position="40"/>
        <end position="114"/>
    </location>
</feature>
<comment type="caution">
    <text evidence="5">The sequence shown here is derived from an EMBL/GenBank/DDBJ whole genome shotgun (WGS) entry which is preliminary data.</text>
</comment>
<organism evidence="5 6">
    <name type="scientific">Phorcysia thermohydrogeniphila</name>
    <dbReference type="NCBI Taxonomy" id="936138"/>
    <lineage>
        <taxon>Bacteria</taxon>
        <taxon>Pseudomonadati</taxon>
        <taxon>Aquificota</taxon>
        <taxon>Aquificia</taxon>
        <taxon>Desulfurobacteriales</taxon>
        <taxon>Desulfurobacteriaceae</taxon>
        <taxon>Phorcysia</taxon>
    </lineage>
</organism>
<proteinExistence type="predicted"/>
<evidence type="ECO:0000259" key="3">
    <source>
        <dbReference type="Pfam" id="PF02470"/>
    </source>
</evidence>